<dbReference type="SMR" id="A0AA38I2J5"/>
<dbReference type="Proteomes" id="UP001168821">
    <property type="component" value="Unassembled WGS sequence"/>
</dbReference>
<protein>
    <recommendedName>
        <fullName evidence="2">Chitin-binding type-4 domain-containing protein</fullName>
    </recommendedName>
</protein>
<name>A0AA38I2J5_9CUCU</name>
<proteinExistence type="predicted"/>
<evidence type="ECO:0000256" key="1">
    <source>
        <dbReference type="SAM" id="SignalP"/>
    </source>
</evidence>
<sequence length="215" mass="23368">MFSLSFSVLVLCLAIDSISGHGRLMDPPNRSSLWRTNPNAPPNYNDDQNNCGGKGVQWDQLGGLCGICGDKYDDPHPQANENTGTYGRGIISKEYTAGSIIDINVEFTANHMGYFNFSLCVLDDPNAPESGEGCFQPLTLGDGSPKYVLPNTEEIHDLQEVYTTVKLPDGFTCERCVLRWTYTAGNSWGQCDDGTSAIGCGAQETFRSCSDIVIS</sequence>
<dbReference type="EMBL" id="JALNTZ010000006">
    <property type="protein sequence ID" value="KAJ3649528.1"/>
    <property type="molecule type" value="Genomic_DNA"/>
</dbReference>
<dbReference type="AlphaFoldDB" id="A0AA38I2J5"/>
<dbReference type="PANTHER" id="PTHR21113:SF14">
    <property type="entry name" value="LP24064P"/>
    <property type="match status" value="1"/>
</dbReference>
<evidence type="ECO:0000313" key="3">
    <source>
        <dbReference type="EMBL" id="KAJ3649528.1"/>
    </source>
</evidence>
<dbReference type="InterPro" id="IPR004302">
    <property type="entry name" value="Cellulose/chitin-bd_N"/>
</dbReference>
<evidence type="ECO:0000313" key="4">
    <source>
        <dbReference type="Proteomes" id="UP001168821"/>
    </source>
</evidence>
<accession>A0AA38I2J5</accession>
<feature type="signal peptide" evidence="1">
    <location>
        <begin position="1"/>
        <end position="20"/>
    </location>
</feature>
<organism evidence="3 4">
    <name type="scientific">Zophobas morio</name>
    <dbReference type="NCBI Taxonomy" id="2755281"/>
    <lineage>
        <taxon>Eukaryota</taxon>
        <taxon>Metazoa</taxon>
        <taxon>Ecdysozoa</taxon>
        <taxon>Arthropoda</taxon>
        <taxon>Hexapoda</taxon>
        <taxon>Insecta</taxon>
        <taxon>Pterygota</taxon>
        <taxon>Neoptera</taxon>
        <taxon>Endopterygota</taxon>
        <taxon>Coleoptera</taxon>
        <taxon>Polyphaga</taxon>
        <taxon>Cucujiformia</taxon>
        <taxon>Tenebrionidae</taxon>
        <taxon>Zophobas</taxon>
    </lineage>
</organism>
<feature type="chain" id="PRO_5041213640" description="Chitin-binding type-4 domain-containing protein" evidence="1">
    <location>
        <begin position="21"/>
        <end position="215"/>
    </location>
</feature>
<feature type="domain" description="Chitin-binding type-4" evidence="2">
    <location>
        <begin position="21"/>
        <end position="212"/>
    </location>
</feature>
<keyword evidence="1" id="KW-0732">Signal</keyword>
<comment type="caution">
    <text evidence="3">The sequence shown here is derived from an EMBL/GenBank/DDBJ whole genome shotgun (WGS) entry which is preliminary data.</text>
</comment>
<gene>
    <name evidence="3" type="ORF">Zmor_021268</name>
</gene>
<reference evidence="3" key="1">
    <citation type="journal article" date="2023" name="G3 (Bethesda)">
        <title>Whole genome assemblies of Zophobas morio and Tenebrio molitor.</title>
        <authorList>
            <person name="Kaur S."/>
            <person name="Stinson S.A."/>
            <person name="diCenzo G.C."/>
        </authorList>
    </citation>
    <scope>NUCLEOTIDE SEQUENCE</scope>
    <source>
        <strain evidence="3">QUZm001</strain>
    </source>
</reference>
<evidence type="ECO:0000259" key="2">
    <source>
        <dbReference type="Pfam" id="PF03067"/>
    </source>
</evidence>
<keyword evidence="4" id="KW-1185">Reference proteome</keyword>
<dbReference type="PANTHER" id="PTHR21113">
    <property type="entry name" value="AGAP001705-PA"/>
    <property type="match status" value="1"/>
</dbReference>
<dbReference type="Pfam" id="PF03067">
    <property type="entry name" value="LPMO_10"/>
    <property type="match status" value="1"/>
</dbReference>